<comment type="caution">
    <text evidence="1">The sequence shown here is derived from an EMBL/GenBank/DDBJ whole genome shotgun (WGS) entry which is preliminary data.</text>
</comment>
<sequence>FGTVETSFAYCHVKNPEIEINTDWPGCRGSETVPTVLRYDSDFNVISWGYPALVESPIRGKAVKKQDGKVVESFKLYLYNDIIQEKLPILPAGLSYEKAITDYLNEIYKLIYGLLLLRWPSIKPEHVKYIFNVPDNWSQHQLRILQNCIFKAGYISSLQSKNLEFAKESEAISHYSVNEITKLNLNLP</sequence>
<protein>
    <submittedName>
        <fullName evidence="1">11813_t:CDS:1</fullName>
    </submittedName>
</protein>
<dbReference type="PANTHER" id="PTHR14187">
    <property type="entry name" value="ALPHA KINASE/ELONGATION FACTOR 2 KINASE"/>
    <property type="match status" value="1"/>
</dbReference>
<reference evidence="1" key="1">
    <citation type="submission" date="2021-06" db="EMBL/GenBank/DDBJ databases">
        <authorList>
            <person name="Kallberg Y."/>
            <person name="Tangrot J."/>
            <person name="Rosling A."/>
        </authorList>
    </citation>
    <scope>NUCLEOTIDE SEQUENCE</scope>
    <source>
        <strain evidence="1">FL130A</strain>
    </source>
</reference>
<dbReference type="SUPFAM" id="SSF53067">
    <property type="entry name" value="Actin-like ATPase domain"/>
    <property type="match status" value="1"/>
</dbReference>
<accession>A0A9N9J6A0</accession>
<feature type="non-terminal residue" evidence="1">
    <location>
        <position position="188"/>
    </location>
</feature>
<evidence type="ECO:0000313" key="1">
    <source>
        <dbReference type="EMBL" id="CAG8761460.1"/>
    </source>
</evidence>
<dbReference type="InterPro" id="IPR043129">
    <property type="entry name" value="ATPase_NBD"/>
</dbReference>
<keyword evidence="2" id="KW-1185">Reference proteome</keyword>
<dbReference type="Gene3D" id="3.30.420.40">
    <property type="match status" value="1"/>
</dbReference>
<name>A0A9N9J6A0_9GLOM</name>
<organism evidence="1 2">
    <name type="scientific">Ambispora leptoticha</name>
    <dbReference type="NCBI Taxonomy" id="144679"/>
    <lineage>
        <taxon>Eukaryota</taxon>
        <taxon>Fungi</taxon>
        <taxon>Fungi incertae sedis</taxon>
        <taxon>Mucoromycota</taxon>
        <taxon>Glomeromycotina</taxon>
        <taxon>Glomeromycetes</taxon>
        <taxon>Archaeosporales</taxon>
        <taxon>Ambisporaceae</taxon>
        <taxon>Ambispora</taxon>
    </lineage>
</organism>
<feature type="non-terminal residue" evidence="1">
    <location>
        <position position="1"/>
    </location>
</feature>
<proteinExistence type="predicted"/>
<gene>
    <name evidence="1" type="ORF">ALEPTO_LOCUS13692</name>
</gene>
<dbReference type="PANTHER" id="PTHR14187:SF5">
    <property type="entry name" value="HEAT SHOCK 70 KDA PROTEIN 12A"/>
    <property type="match status" value="1"/>
</dbReference>
<dbReference type="Proteomes" id="UP000789508">
    <property type="component" value="Unassembled WGS sequence"/>
</dbReference>
<dbReference type="EMBL" id="CAJVPS010046578">
    <property type="protein sequence ID" value="CAG8761460.1"/>
    <property type="molecule type" value="Genomic_DNA"/>
</dbReference>
<dbReference type="AlphaFoldDB" id="A0A9N9J6A0"/>
<dbReference type="OrthoDB" id="2963168at2759"/>
<evidence type="ECO:0000313" key="2">
    <source>
        <dbReference type="Proteomes" id="UP000789508"/>
    </source>
</evidence>